<sequence>MALLAIFIWSNLQWMGDITRQHMWGGYRWDKNGSLIEEKPSLDEMTSVLAAYRLTHFSLIHPSEYTFMVDYIQSRYMTDALVADANALETLITKAYETSVMELEKELNSAINVMYTHLYAVSSSDIDAEIMRQKASLQEACKELKVLVDANLTLASRVCDGFEKLRDSVNKTIDECINKDESLAREVANFTDSFHNTVTLPEVELGKAAGAAIGQQITKH</sequence>
<dbReference type="EMBL" id="RXLP01000027">
    <property type="protein sequence ID" value="TCD53564.1"/>
    <property type="molecule type" value="Genomic_DNA"/>
</dbReference>
<dbReference type="AlphaFoldDB" id="A0A4R0QN41"/>
<accession>A0A4R0QN41</accession>
<organism evidence="1 2">
    <name type="scientific">Alloscardovia theropitheci</name>
    <dbReference type="NCBI Taxonomy" id="2496842"/>
    <lineage>
        <taxon>Bacteria</taxon>
        <taxon>Bacillati</taxon>
        <taxon>Actinomycetota</taxon>
        <taxon>Actinomycetes</taxon>
        <taxon>Bifidobacteriales</taxon>
        <taxon>Bifidobacteriaceae</taxon>
        <taxon>Alloscardovia</taxon>
    </lineage>
</organism>
<dbReference type="RefSeq" id="WP_165496281.1">
    <property type="nucleotide sequence ID" value="NZ_RXLP01000027.1"/>
</dbReference>
<gene>
    <name evidence="1" type="ORF">EJ419_07955</name>
</gene>
<evidence type="ECO:0000313" key="1">
    <source>
        <dbReference type="EMBL" id="TCD53564.1"/>
    </source>
</evidence>
<name>A0A4R0QN41_9BIFI</name>
<dbReference type="Proteomes" id="UP000291289">
    <property type="component" value="Unassembled WGS sequence"/>
</dbReference>
<comment type="caution">
    <text evidence="1">The sequence shown here is derived from an EMBL/GenBank/DDBJ whole genome shotgun (WGS) entry which is preliminary data.</text>
</comment>
<reference evidence="1 2" key="1">
    <citation type="submission" date="2018-12" db="EMBL/GenBank/DDBJ databases">
        <title>Alloscrdovia theropitheci sp. nov: a novel taxon from the feces of the bleeding-herat monkey (Theropithecus geleda).</title>
        <authorList>
            <person name="Modesto M."/>
        </authorList>
    </citation>
    <scope>NUCLEOTIDE SEQUENCE [LARGE SCALE GENOMIC DNA]</scope>
    <source>
        <strain evidence="1 2">GLDI4/2</strain>
    </source>
</reference>
<protein>
    <submittedName>
        <fullName evidence="1">Uncharacterized protein</fullName>
    </submittedName>
</protein>
<keyword evidence="2" id="KW-1185">Reference proteome</keyword>
<proteinExistence type="predicted"/>
<evidence type="ECO:0000313" key="2">
    <source>
        <dbReference type="Proteomes" id="UP000291289"/>
    </source>
</evidence>